<gene>
    <name evidence="4" type="ORF">MCBB_1297</name>
</gene>
<dbReference type="PROSITE" id="PS50005">
    <property type="entry name" value="TPR"/>
    <property type="match status" value="1"/>
</dbReference>
<keyword evidence="5" id="KW-1185">Reference proteome</keyword>
<dbReference type="Proteomes" id="UP000094707">
    <property type="component" value="Chromosome I"/>
</dbReference>
<dbReference type="RefSeq" id="WP_071906973.1">
    <property type="nucleotide sequence ID" value="NZ_LT607756.1"/>
</dbReference>
<dbReference type="InterPro" id="IPR011990">
    <property type="entry name" value="TPR-like_helical_dom_sf"/>
</dbReference>
<organism evidence="4 5">
    <name type="scientific">Methanobacterium congolense</name>
    <dbReference type="NCBI Taxonomy" id="118062"/>
    <lineage>
        <taxon>Archaea</taxon>
        <taxon>Methanobacteriati</taxon>
        <taxon>Methanobacteriota</taxon>
        <taxon>Methanomada group</taxon>
        <taxon>Methanobacteria</taxon>
        <taxon>Methanobacteriales</taxon>
        <taxon>Methanobacteriaceae</taxon>
        <taxon>Methanobacterium</taxon>
    </lineage>
</organism>
<dbReference type="Pfam" id="PF02517">
    <property type="entry name" value="Rce1-like"/>
    <property type="match status" value="1"/>
</dbReference>
<feature type="repeat" description="TPR" evidence="1">
    <location>
        <begin position="46"/>
        <end position="79"/>
    </location>
</feature>
<keyword evidence="1" id="KW-0802">TPR repeat</keyword>
<evidence type="ECO:0000256" key="2">
    <source>
        <dbReference type="SAM" id="Phobius"/>
    </source>
</evidence>
<evidence type="ECO:0000313" key="4">
    <source>
        <dbReference type="EMBL" id="SCG85855.1"/>
    </source>
</evidence>
<evidence type="ECO:0000313" key="5">
    <source>
        <dbReference type="Proteomes" id="UP000094707"/>
    </source>
</evidence>
<reference evidence="4 5" key="1">
    <citation type="submission" date="2016-08" db="EMBL/GenBank/DDBJ databases">
        <authorList>
            <person name="Seilhamer J.J."/>
        </authorList>
    </citation>
    <scope>NUCLEOTIDE SEQUENCE [LARGE SCALE GENOMIC DNA]</scope>
    <source>
        <strain evidence="4">Buetzberg</strain>
    </source>
</reference>
<evidence type="ECO:0000256" key="1">
    <source>
        <dbReference type="PROSITE-ProRule" id="PRU00339"/>
    </source>
</evidence>
<keyword evidence="2" id="KW-1133">Transmembrane helix</keyword>
<feature type="transmembrane region" description="Helical" evidence="2">
    <location>
        <begin position="334"/>
        <end position="354"/>
    </location>
</feature>
<feature type="transmembrane region" description="Helical" evidence="2">
    <location>
        <begin position="267"/>
        <end position="284"/>
    </location>
</feature>
<dbReference type="AlphaFoldDB" id="A0A1D3L2S7"/>
<feature type="transmembrane region" description="Helical" evidence="2">
    <location>
        <begin position="366"/>
        <end position="383"/>
    </location>
</feature>
<dbReference type="PATRIC" id="fig|129848.4.peg.1314"/>
<dbReference type="STRING" id="118062.MCBB_1297"/>
<dbReference type="PANTHER" id="PTHR10098">
    <property type="entry name" value="RAPSYN-RELATED"/>
    <property type="match status" value="1"/>
</dbReference>
<dbReference type="GO" id="GO:0004175">
    <property type="term" value="F:endopeptidase activity"/>
    <property type="evidence" value="ECO:0007669"/>
    <property type="project" value="UniProtKB-ARBA"/>
</dbReference>
<name>A0A1D3L2S7_9EURY</name>
<dbReference type="GO" id="GO:0080120">
    <property type="term" value="P:CAAX-box protein maturation"/>
    <property type="evidence" value="ECO:0007669"/>
    <property type="project" value="UniProtKB-ARBA"/>
</dbReference>
<dbReference type="SUPFAM" id="SSF48452">
    <property type="entry name" value="TPR-like"/>
    <property type="match status" value="1"/>
</dbReference>
<keyword evidence="2" id="KW-0812">Transmembrane</keyword>
<sequence>MGEGQTSEFFEKAKNLQENNEFESALSCYNKALKLFRQWGDKEDEAETLLEMGDVYVNLGDYTRSSEHYGLALKLYKKLKDITGQGYSLTGLALVNEKREEYELSRSYYRKALKKFRKNQDHEREAIVLSLMAKTYEFQGSWEDALMDYRRANSVYEKIQNTSGSEETLRLIETIKKKRSNVRSFKRKVLTVIIYLAALMAAEIVTAYYSVEMGIVMHVGILFALLINSSLVKEQNFSYLLMSMMALPMIRILGHTIPGLVHIEQLYWFPIIAVPLFGASYVIMKVQGLGIKNVGFQWGKLKLQILMALTGVLLGTVEYFILKPQPLIPHFTLQWVLFGALILLISTGFAEELLFRGIIQKNVENVFGCVFGLIYTSLIFTAMHIGWNSFLDLIFVFAVAMFYGYAFQKTRSLLGITFSHGISNSFLFLIVPFLLG</sequence>
<feature type="transmembrane region" description="Helical" evidence="2">
    <location>
        <begin position="189"/>
        <end position="209"/>
    </location>
</feature>
<evidence type="ECO:0000259" key="3">
    <source>
        <dbReference type="Pfam" id="PF02517"/>
    </source>
</evidence>
<feature type="transmembrane region" description="Helical" evidence="2">
    <location>
        <begin position="239"/>
        <end position="261"/>
    </location>
</feature>
<feature type="transmembrane region" description="Helical" evidence="2">
    <location>
        <begin position="413"/>
        <end position="435"/>
    </location>
</feature>
<dbReference type="KEGG" id="mcub:MCBB_1297"/>
<keyword evidence="2" id="KW-0472">Membrane</keyword>
<dbReference type="EMBL" id="LT607756">
    <property type="protein sequence ID" value="SCG85855.1"/>
    <property type="molecule type" value="Genomic_DNA"/>
</dbReference>
<dbReference type="OrthoDB" id="275779at2157"/>
<protein>
    <submittedName>
        <fullName evidence="4">Abortive infection protein</fullName>
    </submittedName>
</protein>
<dbReference type="SMART" id="SM00028">
    <property type="entry name" value="TPR"/>
    <property type="match status" value="4"/>
</dbReference>
<dbReference type="Pfam" id="PF13424">
    <property type="entry name" value="TPR_12"/>
    <property type="match status" value="2"/>
</dbReference>
<feature type="transmembrane region" description="Helical" evidence="2">
    <location>
        <begin position="389"/>
        <end position="406"/>
    </location>
</feature>
<accession>A0A1D3L2S7</accession>
<dbReference type="InterPro" id="IPR003675">
    <property type="entry name" value="Rce1/LyrA-like_dom"/>
</dbReference>
<feature type="domain" description="CAAX prenyl protease 2/Lysostaphin resistance protein A-like" evidence="3">
    <location>
        <begin position="334"/>
        <end position="425"/>
    </location>
</feature>
<dbReference type="GeneID" id="30412140"/>
<proteinExistence type="predicted"/>
<feature type="transmembrane region" description="Helical" evidence="2">
    <location>
        <begin position="305"/>
        <end position="322"/>
    </location>
</feature>
<dbReference type="Gene3D" id="1.25.40.10">
    <property type="entry name" value="Tetratricopeptide repeat domain"/>
    <property type="match status" value="1"/>
</dbReference>
<feature type="transmembrane region" description="Helical" evidence="2">
    <location>
        <begin position="215"/>
        <end position="232"/>
    </location>
</feature>
<dbReference type="InterPro" id="IPR019734">
    <property type="entry name" value="TPR_rpt"/>
</dbReference>